<feature type="region of interest" description="Disordered" evidence="1">
    <location>
        <begin position="171"/>
        <end position="200"/>
    </location>
</feature>
<feature type="region of interest" description="Disordered" evidence="1">
    <location>
        <begin position="315"/>
        <end position="393"/>
    </location>
</feature>
<sequence length="401" mass="45003">MFIYPVPQGTWSIEISCEGYQATSSTTDPHRGKSDGMIAYDDDQNKVWNVGVQNNVTISNNKADADWKYGHPNLTVNGERFDQNQVVEKDGTVSFHLVTTGPNASFFLVGPPVKKIAKYNYCISYGAWTDRDMEFGMVSVVLDEHLEGVRGSQYVRKTLRPGHVSVNRSHRLQEMPPMREDFSEEDSSSSDSNTYKTDNSPLTVHLVKTGDEENYTTDRSDDVEPTLHDADVMKFSGFVGAKDRFTLQGADPIGPGNRSVRRFRPSATLKSAFHSGPTPDELYNAGAEQADHDFEHFVSRGKEKLQDEDPMAKLEREAEDLKPDSDNEDNDYDRTAPVFNPADGDPWSGIKIKPRLKDQDMRSTLSTGTLKGGSLKPKKEPIPRFEPAPKSVLDMIRRRQF</sequence>
<dbReference type="GO" id="GO:0019028">
    <property type="term" value="C:viral capsid"/>
    <property type="evidence" value="ECO:0007669"/>
    <property type="project" value="InterPro"/>
</dbReference>
<organism evidence="2">
    <name type="scientific">Soybean dwarf virus</name>
    <dbReference type="NCBI Taxonomy" id="12049"/>
    <lineage>
        <taxon>Viruses</taxon>
        <taxon>Riboviria</taxon>
        <taxon>Orthornavirae</taxon>
        <taxon>Kitrinoviricota</taxon>
        <taxon>Tolucaviricetes</taxon>
        <taxon>Tolivirales</taxon>
        <taxon>Tombusviridae</taxon>
        <taxon>Regressovirinae</taxon>
        <taxon>Luteovirus</taxon>
        <taxon>Luteovirus glycinis</taxon>
    </lineage>
</organism>
<reference evidence="2" key="1">
    <citation type="submission" date="2020-05" db="EMBL/GenBank/DDBJ databases">
        <title>Identification of Plant Viruses in Soybean using Metagenomic Sequencing.</title>
        <authorList>
            <person name="Elmore M.G."/>
            <person name="Mueller D.S."/>
            <person name="Groves C."/>
            <person name="Smith D."/>
            <person name="Whitham S.A."/>
        </authorList>
    </citation>
    <scope>NUCLEOTIDE SEQUENCE</scope>
    <source>
        <strain evidence="2">IA-2016</strain>
    </source>
</reference>
<feature type="compositionally biased region" description="Basic and acidic residues" evidence="1">
    <location>
        <begin position="171"/>
        <end position="181"/>
    </location>
</feature>
<dbReference type="EMBL" id="MT526793">
    <property type="protein sequence ID" value="QNT38459.1"/>
    <property type="molecule type" value="Genomic_RNA"/>
</dbReference>
<accession>A0A7H1KWA9</accession>
<proteinExistence type="predicted"/>
<dbReference type="InterPro" id="IPR002929">
    <property type="entry name" value="PLrV_ORF5"/>
</dbReference>
<protein>
    <submittedName>
        <fullName evidence="2">Minor capsid protein</fullName>
    </submittedName>
</protein>
<evidence type="ECO:0000256" key="1">
    <source>
        <dbReference type="SAM" id="MobiDB-lite"/>
    </source>
</evidence>
<feature type="compositionally biased region" description="Basic and acidic residues" evidence="1">
    <location>
        <begin position="315"/>
        <end position="325"/>
    </location>
</feature>
<dbReference type="PRINTS" id="PR00910">
    <property type="entry name" value="LVIRUSORF6"/>
</dbReference>
<evidence type="ECO:0000313" key="2">
    <source>
        <dbReference type="EMBL" id="QNT38459.1"/>
    </source>
</evidence>
<dbReference type="Pfam" id="PF01690">
    <property type="entry name" value="PLRV_ORF5"/>
    <property type="match status" value="1"/>
</dbReference>
<name>A0A7H1KWA9_9TOMB</name>